<evidence type="ECO:0000256" key="1">
    <source>
        <dbReference type="ARBA" id="ARBA00007154"/>
    </source>
</evidence>
<dbReference type="SUPFAM" id="SSF100950">
    <property type="entry name" value="NagB/RpiA/CoA transferase-like"/>
    <property type="match status" value="2"/>
</dbReference>
<dbReference type="EMBL" id="JACIJD010000018">
    <property type="protein sequence ID" value="MBB5695440.1"/>
    <property type="molecule type" value="Genomic_DNA"/>
</dbReference>
<proteinExistence type="inferred from homology"/>
<evidence type="ECO:0000256" key="2">
    <source>
        <dbReference type="ARBA" id="ARBA00022679"/>
    </source>
</evidence>
<comment type="caution">
    <text evidence="6">The sequence shown here is derived from an EMBL/GenBank/DDBJ whole genome shotgun (WGS) entry which is preliminary data.</text>
</comment>
<reference evidence="6 7" key="1">
    <citation type="submission" date="2020-08" db="EMBL/GenBank/DDBJ databases">
        <title>Genomic Encyclopedia of Type Strains, Phase IV (KMG-IV): sequencing the most valuable type-strain genomes for metagenomic binning, comparative biology and taxonomic classification.</title>
        <authorList>
            <person name="Goeker M."/>
        </authorList>
    </citation>
    <scope>NUCLEOTIDE SEQUENCE [LARGE SCALE GENOMIC DNA]</scope>
    <source>
        <strain evidence="6 7">DSM 25622</strain>
    </source>
</reference>
<dbReference type="PANTHER" id="PTHR43293">
    <property type="entry name" value="ACETATE COA-TRANSFERASE YDIF"/>
    <property type="match status" value="1"/>
</dbReference>
<dbReference type="SMART" id="SM00882">
    <property type="entry name" value="CoA_trans"/>
    <property type="match status" value="1"/>
</dbReference>
<dbReference type="GO" id="GO:0046952">
    <property type="term" value="P:ketone body catabolic process"/>
    <property type="evidence" value="ECO:0007669"/>
    <property type="project" value="InterPro"/>
</dbReference>
<evidence type="ECO:0000313" key="7">
    <source>
        <dbReference type="Proteomes" id="UP000580654"/>
    </source>
</evidence>
<dbReference type="EC" id="2.8.3.8" evidence="3"/>
<gene>
    <name evidence="6" type="ORF">FHS87_003499</name>
</gene>
<organism evidence="6 7">
    <name type="scientific">Muricoccus pecuniae</name>
    <dbReference type="NCBI Taxonomy" id="693023"/>
    <lineage>
        <taxon>Bacteria</taxon>
        <taxon>Pseudomonadati</taxon>
        <taxon>Pseudomonadota</taxon>
        <taxon>Alphaproteobacteria</taxon>
        <taxon>Acetobacterales</taxon>
        <taxon>Roseomonadaceae</taxon>
        <taxon>Muricoccus</taxon>
    </lineage>
</organism>
<dbReference type="InterPro" id="IPR004165">
    <property type="entry name" value="CoA_trans_fam_I"/>
</dbReference>
<keyword evidence="7" id="KW-1185">Reference proteome</keyword>
<protein>
    <recommendedName>
        <fullName evidence="3">Acetate CoA-transferase YdiF</fullName>
        <ecNumber evidence="3">2.8.3.8</ecNumber>
    </recommendedName>
</protein>
<sequence length="535" mass="57535">MGANAPRHISADEAAALVKDGDFVIVGGNGGTGTPEALIEAVERRFLAGQGPHDLTLFHVTGIGAIHEHGLCHFGHKGLVRRVIGGHYGLQVPFMALIDGNHIEAYNFPQGVMTGLCRAMASGQPGILTHVGIETYMDPRQGTPESGGRMNARTTEQLVEHVCLLDRDWLFYRVPGAPRVALIRGTTADEDGYITMEHEATTREDLSIAQAVHNTGGTVICQVKRLARRGSLNPHMVKIPGFLVDYIVVEPEQMQTFGTAYDPSRSGETRVPTSSILPDPMSERRVMARRAALELRPGDVVNLGVGVSAMIPNVAAEEGIEDLITLTVEAGVIGGVPGHAREFGTAVNPRAIIDQGYQFDFYDGGGLSAAFLSFAEVDPQGNVNVTKFGNRFAGSGGFIDITQNTRRLVFSGTMTGGGLKIGLGDGGIAIGQEGQMKKFVSAVEQISFSGHLAREKGQEVTFVTERAVFQLEREGVVLTEIAPGVRLQEDVLDQMEFRPLIAPAVKPMDARLFRPGPMALRDEFLMKAARPRHAA</sequence>
<feature type="region of interest" description="Disordered" evidence="5">
    <location>
        <begin position="258"/>
        <end position="278"/>
    </location>
</feature>
<accession>A0A840Y6G0</accession>
<dbReference type="RefSeq" id="WP_184520644.1">
    <property type="nucleotide sequence ID" value="NZ_JACIJD010000018.1"/>
</dbReference>
<dbReference type="InterPro" id="IPR037171">
    <property type="entry name" value="NagB/RpiA_transferase-like"/>
</dbReference>
<feature type="active site" description="5-glutamyl coenzyme A thioester intermediate" evidence="4">
    <location>
        <position position="329"/>
    </location>
</feature>
<dbReference type="Proteomes" id="UP000580654">
    <property type="component" value="Unassembled WGS sequence"/>
</dbReference>
<dbReference type="Gene3D" id="3.40.1080.10">
    <property type="entry name" value="Glutaconate Coenzyme A-transferase"/>
    <property type="match status" value="2"/>
</dbReference>
<comment type="catalytic activity">
    <reaction evidence="3">
        <text>an acyl-CoA + acetate = a carboxylate + acetyl-CoA</text>
        <dbReference type="Rhea" id="RHEA:13381"/>
        <dbReference type="ChEBI" id="CHEBI:29067"/>
        <dbReference type="ChEBI" id="CHEBI:30089"/>
        <dbReference type="ChEBI" id="CHEBI:57288"/>
        <dbReference type="ChEBI" id="CHEBI:58342"/>
        <dbReference type="EC" id="2.8.3.8"/>
    </reaction>
</comment>
<evidence type="ECO:0000256" key="5">
    <source>
        <dbReference type="SAM" id="MobiDB-lite"/>
    </source>
</evidence>
<dbReference type="GO" id="GO:0008775">
    <property type="term" value="F:acetate CoA-transferase activity"/>
    <property type="evidence" value="ECO:0007669"/>
    <property type="project" value="UniProtKB-EC"/>
</dbReference>
<evidence type="ECO:0000256" key="3">
    <source>
        <dbReference type="PIRNR" id="PIRNR000858"/>
    </source>
</evidence>
<evidence type="ECO:0000256" key="4">
    <source>
        <dbReference type="PIRSR" id="PIRSR000858-1"/>
    </source>
</evidence>
<evidence type="ECO:0000313" key="6">
    <source>
        <dbReference type="EMBL" id="MBB5695440.1"/>
    </source>
</evidence>
<comment type="function">
    <text evidence="3">CoA transferase having broad substrate specificity for short-chain acyl-CoA thioesters with the activity decreasing when the length of the carboxylic acid chain exceeds four carbons.</text>
</comment>
<dbReference type="PANTHER" id="PTHR43293:SF1">
    <property type="entry name" value="ACETATE COA-TRANSFERASE YDIF"/>
    <property type="match status" value="1"/>
</dbReference>
<keyword evidence="2 3" id="KW-0808">Transferase</keyword>
<dbReference type="AlphaFoldDB" id="A0A840Y6G0"/>
<name>A0A840Y6G0_9PROT</name>
<comment type="similarity">
    <text evidence="1 3">Belongs to the 3-oxoacid CoA-transferase family.</text>
</comment>
<dbReference type="PIRSF" id="PIRSF000858">
    <property type="entry name" value="SCOT-t"/>
    <property type="match status" value="1"/>
</dbReference>
<dbReference type="InterPro" id="IPR014388">
    <property type="entry name" value="3-oxoacid_CoA-transferase"/>
</dbReference>
<dbReference type="Pfam" id="PF01144">
    <property type="entry name" value="CoA_trans"/>
    <property type="match status" value="1"/>
</dbReference>